<dbReference type="EMBL" id="EQ973828">
    <property type="protein sequence ID" value="EEF43921.1"/>
    <property type="molecule type" value="Genomic_DNA"/>
</dbReference>
<dbReference type="CDD" id="cd17039">
    <property type="entry name" value="Ubl_ubiquitin_like"/>
    <property type="match status" value="3"/>
</dbReference>
<keyword evidence="3" id="KW-1185">Reference proteome</keyword>
<dbReference type="PROSITE" id="PS50053">
    <property type="entry name" value="UBIQUITIN_2"/>
    <property type="match status" value="3"/>
</dbReference>
<reference evidence="3" key="1">
    <citation type="journal article" date="2010" name="Nat. Biotechnol.">
        <title>Draft genome sequence of the oilseed species Ricinus communis.</title>
        <authorList>
            <person name="Chan A.P."/>
            <person name="Crabtree J."/>
            <person name="Zhao Q."/>
            <person name="Lorenzi H."/>
            <person name="Orvis J."/>
            <person name="Puiu D."/>
            <person name="Melake-Berhan A."/>
            <person name="Jones K.M."/>
            <person name="Redman J."/>
            <person name="Chen G."/>
            <person name="Cahoon E.B."/>
            <person name="Gedil M."/>
            <person name="Stanke M."/>
            <person name="Haas B.J."/>
            <person name="Wortman J.R."/>
            <person name="Fraser-Liggett C.M."/>
            <person name="Ravel J."/>
            <person name="Rabinowicz P.D."/>
        </authorList>
    </citation>
    <scope>NUCLEOTIDE SEQUENCE [LARGE SCALE GENOMIC DNA]</scope>
    <source>
        <strain evidence="3">cv. Hale</strain>
    </source>
</reference>
<feature type="domain" description="Ubiquitin-like" evidence="1">
    <location>
        <begin position="1"/>
        <end position="75"/>
    </location>
</feature>
<dbReference type="InParanoid" id="B9RXR5"/>
<dbReference type="STRING" id="3988.B9RXR5"/>
<dbReference type="Gene3D" id="3.10.20.90">
    <property type="entry name" value="Phosphatidylinositol 3-kinase Catalytic Subunit, Chain A, domain 1"/>
    <property type="match status" value="3"/>
</dbReference>
<dbReference type="PANTHER" id="PTHR10621">
    <property type="entry name" value="UV EXCISION REPAIR PROTEIN RAD23"/>
    <property type="match status" value="1"/>
</dbReference>
<feature type="domain" description="Ubiquitin-like" evidence="1">
    <location>
        <begin position="131"/>
        <end position="209"/>
    </location>
</feature>
<protein>
    <recommendedName>
        <fullName evidence="1">Ubiquitin-like domain-containing protein</fullName>
    </recommendedName>
</protein>
<sequence>MKVRFGYQGEWYKLTLPQDATVYDMKVAVKDLLSIAEEDQQFLCDGDRLEDHFKVEDYQMDSDSPMVRTYRVVYGYEVRSCKVSDRATVLNLKSAVEKQFGIPVENQALVYGKEMADEIKMQTYNVGYNPINVYCKFEMLMYGRYQEYSLTVHEAMTVKEVKQKLEIKYGLDKTKLNFTTDISAEFLDEDQSLEYHSIDTSRIVYVYGE</sequence>
<dbReference type="PANTHER" id="PTHR10621:SF0">
    <property type="entry name" value="UV EXCISION REPAIR PROTEIN RAD23"/>
    <property type="match status" value="1"/>
</dbReference>
<feature type="domain" description="Ubiquitin-like" evidence="1">
    <location>
        <begin position="66"/>
        <end position="126"/>
    </location>
</feature>
<evidence type="ECO:0000259" key="1">
    <source>
        <dbReference type="PROSITE" id="PS50053"/>
    </source>
</evidence>
<dbReference type="AlphaFoldDB" id="B9RXR5"/>
<dbReference type="InterPro" id="IPR000626">
    <property type="entry name" value="Ubiquitin-like_dom"/>
</dbReference>
<evidence type="ECO:0000313" key="3">
    <source>
        <dbReference type="Proteomes" id="UP000008311"/>
    </source>
</evidence>
<dbReference type="SUPFAM" id="SSF54236">
    <property type="entry name" value="Ubiquitin-like"/>
    <property type="match status" value="3"/>
</dbReference>
<name>B9RXR5_RICCO</name>
<organism evidence="2 3">
    <name type="scientific">Ricinus communis</name>
    <name type="common">Castor bean</name>
    <dbReference type="NCBI Taxonomy" id="3988"/>
    <lineage>
        <taxon>Eukaryota</taxon>
        <taxon>Viridiplantae</taxon>
        <taxon>Streptophyta</taxon>
        <taxon>Embryophyta</taxon>
        <taxon>Tracheophyta</taxon>
        <taxon>Spermatophyta</taxon>
        <taxon>Magnoliopsida</taxon>
        <taxon>eudicotyledons</taxon>
        <taxon>Gunneridae</taxon>
        <taxon>Pentapetalae</taxon>
        <taxon>rosids</taxon>
        <taxon>fabids</taxon>
        <taxon>Malpighiales</taxon>
        <taxon>Euphorbiaceae</taxon>
        <taxon>Acalyphoideae</taxon>
        <taxon>Acalypheae</taxon>
        <taxon>Ricinus</taxon>
    </lineage>
</organism>
<accession>B9RXR5</accession>
<dbReference type="Proteomes" id="UP000008311">
    <property type="component" value="Unassembled WGS sequence"/>
</dbReference>
<gene>
    <name evidence="2" type="ORF">RCOM_0905750</name>
</gene>
<dbReference type="Pfam" id="PF00240">
    <property type="entry name" value="ubiquitin"/>
    <property type="match status" value="2"/>
</dbReference>
<dbReference type="SMART" id="SM00213">
    <property type="entry name" value="UBQ"/>
    <property type="match status" value="3"/>
</dbReference>
<evidence type="ECO:0000313" key="2">
    <source>
        <dbReference type="EMBL" id="EEF43921.1"/>
    </source>
</evidence>
<proteinExistence type="predicted"/>
<dbReference type="InterPro" id="IPR029071">
    <property type="entry name" value="Ubiquitin-like_domsf"/>
</dbReference>